<keyword evidence="1" id="KW-0472">Membrane</keyword>
<keyword evidence="1" id="KW-0812">Transmembrane</keyword>
<feature type="transmembrane region" description="Helical" evidence="1">
    <location>
        <begin position="304"/>
        <end position="329"/>
    </location>
</feature>
<dbReference type="OrthoDB" id="5428890at2759"/>
<protein>
    <submittedName>
        <fullName evidence="2">Uncharacterized protein</fullName>
    </submittedName>
</protein>
<dbReference type="GeneID" id="54481774"/>
<proteinExistence type="predicted"/>
<sequence length="338" mass="38561">MMCMLARLAEHAKANKYCSIDTAVSYLVQRQILADVSRSPDTYARACTLVFVSMSWISMLYSPSPTMPVSTTLSLDEQQFVGLNLAAIGLEQGKKPLCEMLRQFGQLLPIQNQSTNQTNWDPAYRPSDTLQVSLLNASTLWRIGRIEIQWVSNISSHLSFDIEKRRLLMFQLPSYCVINRFEKTLLDSLLSSYYDAYSKPDGFSTKALLEEIRLSYSLVFGDDRRAREHFRRVVAKRAIVSGNIDICLRDLVKQSADTSSRTTAYSIHTNFPILGPRLLLLQEYISRQDPGTIKMLWQDRRDLLRWYTFWIVTIFGGVGLLFALGQFVLQAIQVSQVA</sequence>
<evidence type="ECO:0000313" key="3">
    <source>
        <dbReference type="Proteomes" id="UP000799437"/>
    </source>
</evidence>
<dbReference type="EMBL" id="ML996569">
    <property type="protein sequence ID" value="KAF2759932.1"/>
    <property type="molecule type" value="Genomic_DNA"/>
</dbReference>
<keyword evidence="3" id="KW-1185">Reference proteome</keyword>
<evidence type="ECO:0000256" key="1">
    <source>
        <dbReference type="SAM" id="Phobius"/>
    </source>
</evidence>
<reference evidence="2" key="1">
    <citation type="journal article" date="2020" name="Stud. Mycol.">
        <title>101 Dothideomycetes genomes: a test case for predicting lifestyles and emergence of pathogens.</title>
        <authorList>
            <person name="Haridas S."/>
            <person name="Albert R."/>
            <person name="Binder M."/>
            <person name="Bloem J."/>
            <person name="Labutti K."/>
            <person name="Salamov A."/>
            <person name="Andreopoulos B."/>
            <person name="Baker S."/>
            <person name="Barry K."/>
            <person name="Bills G."/>
            <person name="Bluhm B."/>
            <person name="Cannon C."/>
            <person name="Castanera R."/>
            <person name="Culley D."/>
            <person name="Daum C."/>
            <person name="Ezra D."/>
            <person name="Gonzalez J."/>
            <person name="Henrissat B."/>
            <person name="Kuo A."/>
            <person name="Liang C."/>
            <person name="Lipzen A."/>
            <person name="Lutzoni F."/>
            <person name="Magnuson J."/>
            <person name="Mondo S."/>
            <person name="Nolan M."/>
            <person name="Ohm R."/>
            <person name="Pangilinan J."/>
            <person name="Park H.-J."/>
            <person name="Ramirez L."/>
            <person name="Alfaro M."/>
            <person name="Sun H."/>
            <person name="Tritt A."/>
            <person name="Yoshinaga Y."/>
            <person name="Zwiers L.-H."/>
            <person name="Turgeon B."/>
            <person name="Goodwin S."/>
            <person name="Spatafora J."/>
            <person name="Crous P."/>
            <person name="Grigoriev I."/>
        </authorList>
    </citation>
    <scope>NUCLEOTIDE SEQUENCE</scope>
    <source>
        <strain evidence="2">CBS 121739</strain>
    </source>
</reference>
<name>A0A6A6WAQ0_9PEZI</name>
<organism evidence="2 3">
    <name type="scientific">Pseudovirgaria hyperparasitica</name>
    <dbReference type="NCBI Taxonomy" id="470096"/>
    <lineage>
        <taxon>Eukaryota</taxon>
        <taxon>Fungi</taxon>
        <taxon>Dikarya</taxon>
        <taxon>Ascomycota</taxon>
        <taxon>Pezizomycotina</taxon>
        <taxon>Dothideomycetes</taxon>
        <taxon>Dothideomycetes incertae sedis</taxon>
        <taxon>Acrospermales</taxon>
        <taxon>Acrospermaceae</taxon>
        <taxon>Pseudovirgaria</taxon>
    </lineage>
</organism>
<dbReference type="Proteomes" id="UP000799437">
    <property type="component" value="Unassembled WGS sequence"/>
</dbReference>
<gene>
    <name evidence="2" type="ORF">EJ05DRAFT_315466</name>
</gene>
<accession>A0A6A6WAQ0</accession>
<evidence type="ECO:0000313" key="2">
    <source>
        <dbReference type="EMBL" id="KAF2759932.1"/>
    </source>
</evidence>
<keyword evidence="1" id="KW-1133">Transmembrane helix</keyword>
<dbReference type="AlphaFoldDB" id="A0A6A6WAQ0"/>
<dbReference type="RefSeq" id="XP_033602383.1">
    <property type="nucleotide sequence ID" value="XM_033740720.1"/>
</dbReference>